<evidence type="ECO:0000313" key="3">
    <source>
        <dbReference type="Proteomes" id="UP000182771"/>
    </source>
</evidence>
<name>A0A1H2RES6_9FLAO</name>
<dbReference type="AlphaFoldDB" id="A0A1H2RES6"/>
<keyword evidence="1" id="KW-0812">Transmembrane</keyword>
<keyword evidence="3" id="KW-1185">Reference proteome</keyword>
<reference evidence="2 3" key="1">
    <citation type="submission" date="2016-10" db="EMBL/GenBank/DDBJ databases">
        <authorList>
            <person name="Varghese N."/>
            <person name="Submissions S."/>
        </authorList>
    </citation>
    <scope>NUCLEOTIDE SEQUENCE [LARGE SCALE GENOMIC DNA]</scope>
    <source>
        <strain evidence="2 3">DSM 11449</strain>
    </source>
</reference>
<dbReference type="EMBL" id="FNND01000001">
    <property type="protein sequence ID" value="SDW17907.1"/>
    <property type="molecule type" value="Genomic_DNA"/>
</dbReference>
<proteinExistence type="predicted"/>
<protein>
    <submittedName>
        <fullName evidence="2">Uncharacterized protein</fullName>
    </submittedName>
</protein>
<keyword evidence="1" id="KW-0472">Membrane</keyword>
<accession>A0A1H2RES6</accession>
<gene>
    <name evidence="2" type="ORF">SAMN05444420_101443</name>
</gene>
<organism evidence="2 3">
    <name type="scientific">Capnocytophaga granulosa</name>
    <dbReference type="NCBI Taxonomy" id="45242"/>
    <lineage>
        <taxon>Bacteria</taxon>
        <taxon>Pseudomonadati</taxon>
        <taxon>Bacteroidota</taxon>
        <taxon>Flavobacteriia</taxon>
        <taxon>Flavobacteriales</taxon>
        <taxon>Flavobacteriaceae</taxon>
        <taxon>Capnocytophaga</taxon>
    </lineage>
</organism>
<dbReference type="Proteomes" id="UP000182771">
    <property type="component" value="Unassembled WGS sequence"/>
</dbReference>
<evidence type="ECO:0000256" key="1">
    <source>
        <dbReference type="SAM" id="Phobius"/>
    </source>
</evidence>
<keyword evidence="1" id="KW-1133">Transmembrane helix</keyword>
<evidence type="ECO:0000313" key="2">
    <source>
        <dbReference type="EMBL" id="SDW17907.1"/>
    </source>
</evidence>
<comment type="caution">
    <text evidence="2">The sequence shown here is derived from an EMBL/GenBank/DDBJ whole genome shotgun (WGS) entry which is preliminary data.</text>
</comment>
<feature type="transmembrane region" description="Helical" evidence="1">
    <location>
        <begin position="21"/>
        <end position="39"/>
    </location>
</feature>
<sequence length="41" mass="4956">MGKNSYKIKIIGKYFWKRGNKFVLLFPELIFFFRGIIVVDE</sequence>